<sequence>MLLNSPDSLYERTLIDDTEKVNQSEERVLKLHELNGVVDQSSSPLKREIVNRVMDTAKHATKSGNLNEFSMVMLNNTLSLPLGLVLIFVFNEVDYLSRTPLLRLPTFWLVVTLGGFLGLAISFTSMWFLHQTGATTYRIIEDGCLKEVVANDDIIFHEQGYLVGEASPSTSTLDEFAIPFEDSLMMCQGYIML</sequence>
<name>A0A5N5LZA1_9ROSI</name>
<keyword evidence="3" id="KW-1185">Reference proteome</keyword>
<protein>
    <submittedName>
        <fullName evidence="2">Uncharacterized protein</fullName>
    </submittedName>
</protein>
<evidence type="ECO:0000256" key="1">
    <source>
        <dbReference type="SAM" id="Phobius"/>
    </source>
</evidence>
<evidence type="ECO:0000313" key="2">
    <source>
        <dbReference type="EMBL" id="KAB5548265.1"/>
    </source>
</evidence>
<keyword evidence="1" id="KW-0812">Transmembrane</keyword>
<gene>
    <name evidence="2" type="ORF">DKX38_011671</name>
</gene>
<accession>A0A5N5LZA1</accession>
<dbReference type="AlphaFoldDB" id="A0A5N5LZA1"/>
<evidence type="ECO:0000313" key="3">
    <source>
        <dbReference type="Proteomes" id="UP000326939"/>
    </source>
</evidence>
<comment type="caution">
    <text evidence="2">The sequence shown here is derived from an EMBL/GenBank/DDBJ whole genome shotgun (WGS) entry which is preliminary data.</text>
</comment>
<keyword evidence="1" id="KW-0472">Membrane</keyword>
<proteinExistence type="predicted"/>
<feature type="transmembrane region" description="Helical" evidence="1">
    <location>
        <begin position="72"/>
        <end position="90"/>
    </location>
</feature>
<dbReference type="EMBL" id="VDCV01000007">
    <property type="protein sequence ID" value="KAB5548265.1"/>
    <property type="molecule type" value="Genomic_DNA"/>
</dbReference>
<keyword evidence="1" id="KW-1133">Transmembrane helix</keyword>
<organism evidence="2 3">
    <name type="scientific">Salix brachista</name>
    <dbReference type="NCBI Taxonomy" id="2182728"/>
    <lineage>
        <taxon>Eukaryota</taxon>
        <taxon>Viridiplantae</taxon>
        <taxon>Streptophyta</taxon>
        <taxon>Embryophyta</taxon>
        <taxon>Tracheophyta</taxon>
        <taxon>Spermatophyta</taxon>
        <taxon>Magnoliopsida</taxon>
        <taxon>eudicotyledons</taxon>
        <taxon>Gunneridae</taxon>
        <taxon>Pentapetalae</taxon>
        <taxon>rosids</taxon>
        <taxon>fabids</taxon>
        <taxon>Malpighiales</taxon>
        <taxon>Salicaceae</taxon>
        <taxon>Saliceae</taxon>
        <taxon>Salix</taxon>
    </lineage>
</organism>
<feature type="transmembrane region" description="Helical" evidence="1">
    <location>
        <begin position="106"/>
        <end position="129"/>
    </location>
</feature>
<dbReference type="Proteomes" id="UP000326939">
    <property type="component" value="Chromosome 7"/>
</dbReference>
<reference evidence="3" key="1">
    <citation type="journal article" date="2019" name="Gigascience">
        <title>De novo genome assembly of the endangered Acer yangbiense, a plant species with extremely small populations endemic to Yunnan Province, China.</title>
        <authorList>
            <person name="Yang J."/>
            <person name="Wariss H.M."/>
            <person name="Tao L."/>
            <person name="Zhang R."/>
            <person name="Yun Q."/>
            <person name="Hollingsworth P."/>
            <person name="Dao Z."/>
            <person name="Luo G."/>
            <person name="Guo H."/>
            <person name="Ma Y."/>
            <person name="Sun W."/>
        </authorList>
    </citation>
    <scope>NUCLEOTIDE SEQUENCE [LARGE SCALE GENOMIC DNA]</scope>
    <source>
        <strain evidence="3">cv. br00</strain>
    </source>
</reference>